<proteinExistence type="predicted"/>
<evidence type="ECO:0000313" key="3">
    <source>
        <dbReference type="Proteomes" id="UP001501243"/>
    </source>
</evidence>
<dbReference type="SUPFAM" id="SSF55961">
    <property type="entry name" value="Bet v1-like"/>
    <property type="match status" value="1"/>
</dbReference>
<dbReference type="EMBL" id="BAABGQ010000012">
    <property type="protein sequence ID" value="GAA4508505.1"/>
    <property type="molecule type" value="Genomic_DNA"/>
</dbReference>
<feature type="transmembrane region" description="Helical" evidence="1">
    <location>
        <begin position="215"/>
        <end position="233"/>
    </location>
</feature>
<dbReference type="InterPro" id="IPR025695">
    <property type="entry name" value="DoxX-like"/>
</dbReference>
<keyword evidence="1" id="KW-0472">Membrane</keyword>
<evidence type="ECO:0000313" key="2">
    <source>
        <dbReference type="EMBL" id="GAA4508505.1"/>
    </source>
</evidence>
<evidence type="ECO:0000256" key="1">
    <source>
        <dbReference type="SAM" id="Phobius"/>
    </source>
</evidence>
<reference evidence="3" key="1">
    <citation type="journal article" date="2019" name="Int. J. Syst. Evol. Microbiol.">
        <title>The Global Catalogue of Microorganisms (GCM) 10K type strain sequencing project: providing services to taxonomists for standard genome sequencing and annotation.</title>
        <authorList>
            <consortium name="The Broad Institute Genomics Platform"/>
            <consortium name="The Broad Institute Genome Sequencing Center for Infectious Disease"/>
            <person name="Wu L."/>
            <person name="Ma J."/>
        </authorList>
    </citation>
    <scope>NUCLEOTIDE SEQUENCE [LARGE SCALE GENOMIC DNA]</scope>
    <source>
        <strain evidence="3">JCM 17841</strain>
    </source>
</reference>
<comment type="caution">
    <text evidence="2">The sequence shown here is derived from an EMBL/GenBank/DDBJ whole genome shotgun (WGS) entry which is preliminary data.</text>
</comment>
<keyword evidence="3" id="KW-1185">Reference proteome</keyword>
<keyword evidence="1" id="KW-1133">Transmembrane helix</keyword>
<feature type="transmembrane region" description="Helical" evidence="1">
    <location>
        <begin position="240"/>
        <end position="258"/>
    </location>
</feature>
<protein>
    <submittedName>
        <fullName evidence="2">DoxX-like family protein</fullName>
    </submittedName>
</protein>
<sequence length="322" mass="35852">MKNPPIYVEARIRCSMDVLWQHTQQPELHQQWDLRFTEITYLPRPSEAAPQQFLYATRIGFGLGVAGRGESLGTKEKNCERTSVLKFWSEEWVSLIREGAGFWKYVPTPDGLRFFTKYDYQTRFGQLGQWLDRLAFRPLIGWATAWSFDCLRLWLETGQRPAVSRRLGLFDWLTRATLGAVWVYQGVVPKLLFPDTGELSILQGAGFSAAAAHRVAASVGVGEILFGLLFFLLPAQRLRPVYWLHSIGLLGLGVGALFSQPAVFVAPFNPLTLNVALMALAAGRLLLPEDIVPSAARCLRQPPASSPVTVTASPAPLIQQLA</sequence>
<dbReference type="Proteomes" id="UP001501243">
    <property type="component" value="Unassembled WGS sequence"/>
</dbReference>
<dbReference type="Pfam" id="PF13781">
    <property type="entry name" value="DoxX_3"/>
    <property type="match status" value="1"/>
</dbReference>
<keyword evidence="1" id="KW-0812">Transmembrane</keyword>
<organism evidence="2 3">
    <name type="scientific">Hymenobacter ginsengisoli</name>
    <dbReference type="NCBI Taxonomy" id="1051626"/>
    <lineage>
        <taxon>Bacteria</taxon>
        <taxon>Pseudomonadati</taxon>
        <taxon>Bacteroidota</taxon>
        <taxon>Cytophagia</taxon>
        <taxon>Cytophagales</taxon>
        <taxon>Hymenobacteraceae</taxon>
        <taxon>Hymenobacter</taxon>
    </lineage>
</organism>
<dbReference type="RefSeq" id="WP_208132120.1">
    <property type="nucleotide sequence ID" value="NZ_BAABGQ010000012.1"/>
</dbReference>
<accession>A0ABP8QS54</accession>
<gene>
    <name evidence="2" type="ORF">GCM10023172_40710</name>
</gene>
<name>A0ABP8QS54_9BACT</name>